<proteinExistence type="inferred from homology"/>
<dbReference type="SFLD" id="SFLDG00002">
    <property type="entry name" value="C1.7:_P-type_atpase_like"/>
    <property type="match status" value="1"/>
</dbReference>
<evidence type="ECO:0000256" key="4">
    <source>
        <dbReference type="ARBA" id="ARBA00022723"/>
    </source>
</evidence>
<dbReference type="InterPro" id="IPR018303">
    <property type="entry name" value="ATPase_P-typ_P_site"/>
</dbReference>
<dbReference type="Gene3D" id="2.70.150.10">
    <property type="entry name" value="Calcium-transporting ATPase, cytoplasmic transduction domain A"/>
    <property type="match status" value="1"/>
</dbReference>
<dbReference type="InterPro" id="IPR023214">
    <property type="entry name" value="HAD_sf"/>
</dbReference>
<dbReference type="Gene3D" id="3.40.1110.10">
    <property type="entry name" value="Calcium-transporting ATPase, cytoplasmic domain N"/>
    <property type="match status" value="1"/>
</dbReference>
<dbReference type="OrthoDB" id="432719at2759"/>
<keyword evidence="13" id="KW-1185">Reference proteome</keyword>
<dbReference type="Gene3D" id="3.40.50.1000">
    <property type="entry name" value="HAD superfamily/HAD-like"/>
    <property type="match status" value="1"/>
</dbReference>
<keyword evidence="4 10" id="KW-0479">Metal-binding</keyword>
<comment type="similarity">
    <text evidence="2 10">Belongs to the cation transport ATPase (P-type) (TC 3.A.3) family. Type IB subfamily.</text>
</comment>
<dbReference type="Proteomes" id="UP000095751">
    <property type="component" value="Unassembled WGS sequence"/>
</dbReference>
<dbReference type="AlphaFoldDB" id="A0A1E7F5Z4"/>
<evidence type="ECO:0000256" key="7">
    <source>
        <dbReference type="ARBA" id="ARBA00022967"/>
    </source>
</evidence>
<dbReference type="InterPro" id="IPR008250">
    <property type="entry name" value="ATPase_P-typ_transduc_dom_A_sf"/>
</dbReference>
<keyword evidence="5 10" id="KW-0547">Nucleotide-binding</keyword>
<keyword evidence="8 10" id="KW-1133">Transmembrane helix</keyword>
<dbReference type="InterPro" id="IPR036163">
    <property type="entry name" value="HMA_dom_sf"/>
</dbReference>
<dbReference type="InterPro" id="IPR044492">
    <property type="entry name" value="P_typ_ATPase_HD_dom"/>
</dbReference>
<dbReference type="GO" id="GO:0005524">
    <property type="term" value="F:ATP binding"/>
    <property type="evidence" value="ECO:0007669"/>
    <property type="project" value="UniProtKB-UniRule"/>
</dbReference>
<keyword evidence="9 10" id="KW-0472">Membrane</keyword>
<dbReference type="PROSITE" id="PS00154">
    <property type="entry name" value="ATPASE_E1_E2"/>
    <property type="match status" value="1"/>
</dbReference>
<protein>
    <submittedName>
        <fullName evidence="12">Heavy metal translocatin</fullName>
    </submittedName>
</protein>
<feature type="transmembrane region" description="Helical" evidence="10">
    <location>
        <begin position="409"/>
        <end position="427"/>
    </location>
</feature>
<dbReference type="InterPro" id="IPR059000">
    <property type="entry name" value="ATPase_P-type_domA"/>
</dbReference>
<reference evidence="12 13" key="1">
    <citation type="submission" date="2016-09" db="EMBL/GenBank/DDBJ databases">
        <title>Extensive genetic diversity and differential bi-allelic expression allows diatom success in the polar Southern Ocean.</title>
        <authorList>
            <consortium name="DOE Joint Genome Institute"/>
            <person name="Mock T."/>
            <person name="Otillar R.P."/>
            <person name="Strauss J."/>
            <person name="Dupont C."/>
            <person name="Frickenhaus S."/>
            <person name="Maumus F."/>
            <person name="Mcmullan M."/>
            <person name="Sanges R."/>
            <person name="Schmutz J."/>
            <person name="Toseland A."/>
            <person name="Valas R."/>
            <person name="Veluchamy A."/>
            <person name="Ward B.J."/>
            <person name="Allen A."/>
            <person name="Barry K."/>
            <person name="Falciatore A."/>
            <person name="Ferrante M."/>
            <person name="Fortunato A.E."/>
            <person name="Gloeckner G."/>
            <person name="Gruber A."/>
            <person name="Hipkin R."/>
            <person name="Janech M."/>
            <person name="Kroth P."/>
            <person name="Leese F."/>
            <person name="Lindquist E."/>
            <person name="Lyon B.R."/>
            <person name="Martin J."/>
            <person name="Mayer C."/>
            <person name="Parker M."/>
            <person name="Quesneville H."/>
            <person name="Raymond J."/>
            <person name="Uhlig C."/>
            <person name="Valentin K.U."/>
            <person name="Worden A.Z."/>
            <person name="Armbrust E.V."/>
            <person name="Bowler C."/>
            <person name="Green B."/>
            <person name="Moulton V."/>
            <person name="Van Oosterhout C."/>
            <person name="Grigoriev I."/>
        </authorList>
    </citation>
    <scope>NUCLEOTIDE SEQUENCE [LARGE SCALE GENOMIC DNA]</scope>
    <source>
        <strain evidence="12 13">CCMP1102</strain>
    </source>
</reference>
<evidence type="ECO:0000313" key="12">
    <source>
        <dbReference type="EMBL" id="OEU13570.1"/>
    </source>
</evidence>
<evidence type="ECO:0000256" key="5">
    <source>
        <dbReference type="ARBA" id="ARBA00022741"/>
    </source>
</evidence>
<evidence type="ECO:0000256" key="10">
    <source>
        <dbReference type="RuleBase" id="RU362081"/>
    </source>
</evidence>
<evidence type="ECO:0000256" key="9">
    <source>
        <dbReference type="ARBA" id="ARBA00023136"/>
    </source>
</evidence>
<dbReference type="InterPro" id="IPR006121">
    <property type="entry name" value="HMA_dom"/>
</dbReference>
<dbReference type="InterPro" id="IPR023298">
    <property type="entry name" value="ATPase_P-typ_TM_dom_sf"/>
</dbReference>
<dbReference type="SFLD" id="SFLDS00003">
    <property type="entry name" value="Haloacid_Dehalogenase"/>
    <property type="match status" value="1"/>
</dbReference>
<dbReference type="SUPFAM" id="SSF56784">
    <property type="entry name" value="HAD-like"/>
    <property type="match status" value="1"/>
</dbReference>
<feature type="domain" description="HMA" evidence="11">
    <location>
        <begin position="106"/>
        <end position="172"/>
    </location>
</feature>
<dbReference type="PRINTS" id="PR00119">
    <property type="entry name" value="CATATPASE"/>
</dbReference>
<dbReference type="NCBIfam" id="TIGR01525">
    <property type="entry name" value="ATPase-IB_hvy"/>
    <property type="match status" value="1"/>
</dbReference>
<comment type="subcellular location">
    <subcellularLocation>
        <location evidence="1">Membrane</location>
        <topology evidence="1">Multi-pass membrane protein</topology>
    </subcellularLocation>
</comment>
<dbReference type="EMBL" id="KV784361">
    <property type="protein sequence ID" value="OEU13570.1"/>
    <property type="molecule type" value="Genomic_DNA"/>
</dbReference>
<evidence type="ECO:0000256" key="8">
    <source>
        <dbReference type="ARBA" id="ARBA00022989"/>
    </source>
</evidence>
<dbReference type="Gene3D" id="3.30.70.100">
    <property type="match status" value="1"/>
</dbReference>
<name>A0A1E7F5Z4_9STRA</name>
<dbReference type="SUPFAM" id="SSF55008">
    <property type="entry name" value="HMA, heavy metal-associated domain"/>
    <property type="match status" value="1"/>
</dbReference>
<evidence type="ECO:0000313" key="13">
    <source>
        <dbReference type="Proteomes" id="UP000095751"/>
    </source>
</evidence>
<dbReference type="GO" id="GO:0016887">
    <property type="term" value="F:ATP hydrolysis activity"/>
    <property type="evidence" value="ECO:0007669"/>
    <property type="project" value="InterPro"/>
</dbReference>
<dbReference type="PROSITE" id="PS50846">
    <property type="entry name" value="HMA_2"/>
    <property type="match status" value="1"/>
</dbReference>
<sequence>MHNDTLVLRSLIRAIPGVRKVTIPNNIQQQTHNNDSNSERIIIIHHDASVHTKIILHALESAGHSAFVRDNTTTTSNAVITTNVLVNESNHNNHNNDPNQNQKCWVRSSFNVQGVCCASEIPAVRKIVRPLWGVGKVNINLTTKVVHVQHNYIQIQASQIAQKLTEQGFPAHIYKDGAATVQGQIQFGFFWVLSMVSIVNGIDWFKYFGLASVLFGLPPIIIKAYRTLKRCQFDANCMMVTAALGALALGQYDEAASVSFLFAVSEFLEASATTKARKALSEICALRPDHANVIHPISKEIVVVPADRVPLGSLISVRTGDKIAADGVILEGSTAIDESSLTGESTPAHKIVGDEVSGGTINIGQTQLVVKTTTTVEDSAVSRLIRLVEEAQSNRSPTEKMVDAFAQSYTPFVIFIASLMCTIPWAFGTDIGRHWTLNGLIIVVIACPCALTISTPVTYAAGLAATAKRGVIIKGGAKLEAMGSVDRVVFDKTGTLTKGKFSVTHLEVISSSKTRQEMLELLSLMQERASHPIASSLVQAAKAEGVNVPRQMSVTDHQILKGEGIMAKINGKIQVYVGNQRLFNRLGMLELLSPENKNLVEEWGDSGGTLGFIGSREDGIIGMFCVKDSVREEAREAIDELKEAGIEAWICTGDSDATAQAVAKEIGIPEHCVNSQLLPEDKLQFVKGLKRPRPKKFALCREKRYVLFCGDGVNDAPALAAAQIGVSMGEGAAMALEMSDVTLMDSRLTKLTYAIRMGQRVLRTVKENIIISFVAKLLIIVLTFMGKMTLLYAIAADVGVMLLVTLNGMKLLPNTSFDLVSPRRSRRGRAIIKQRVGIGTNTDFELVRMKTSRSCSDDSIDSFEPDVSEII</sequence>
<dbReference type="FunFam" id="2.70.150.10:FF:000002">
    <property type="entry name" value="Copper-transporting ATPase 1, putative"/>
    <property type="match status" value="1"/>
</dbReference>
<feature type="transmembrane region" description="Helical" evidence="10">
    <location>
        <begin position="765"/>
        <end position="784"/>
    </location>
</feature>
<dbReference type="PANTHER" id="PTHR48085:SF5">
    <property type="entry name" value="CADMIUM_ZINC-TRANSPORTING ATPASE HMA4-RELATED"/>
    <property type="match status" value="1"/>
</dbReference>
<dbReference type="NCBIfam" id="TIGR01494">
    <property type="entry name" value="ATPase_P-type"/>
    <property type="match status" value="2"/>
</dbReference>
<evidence type="ECO:0000259" key="11">
    <source>
        <dbReference type="PROSITE" id="PS50846"/>
    </source>
</evidence>
<dbReference type="SFLD" id="SFLDF00027">
    <property type="entry name" value="p-type_atpase"/>
    <property type="match status" value="1"/>
</dbReference>
<dbReference type="SUPFAM" id="SSF81665">
    <property type="entry name" value="Calcium ATPase, transmembrane domain M"/>
    <property type="match status" value="1"/>
</dbReference>
<dbReference type="GO" id="GO:0046872">
    <property type="term" value="F:metal ion binding"/>
    <property type="evidence" value="ECO:0007669"/>
    <property type="project" value="UniProtKB-KW"/>
</dbReference>
<keyword evidence="3 10" id="KW-0812">Transmembrane</keyword>
<evidence type="ECO:0000256" key="1">
    <source>
        <dbReference type="ARBA" id="ARBA00004141"/>
    </source>
</evidence>
<dbReference type="InterPro" id="IPR051014">
    <property type="entry name" value="Cation_Transport_ATPase_IB"/>
</dbReference>
<dbReference type="GO" id="GO:0019829">
    <property type="term" value="F:ATPase-coupled monoatomic cation transmembrane transporter activity"/>
    <property type="evidence" value="ECO:0007669"/>
    <property type="project" value="InterPro"/>
</dbReference>
<dbReference type="InterPro" id="IPR001757">
    <property type="entry name" value="P_typ_ATPase"/>
</dbReference>
<dbReference type="InterPro" id="IPR036412">
    <property type="entry name" value="HAD-like_sf"/>
</dbReference>
<keyword evidence="6 10" id="KW-0067">ATP-binding</keyword>
<dbReference type="GO" id="GO:0016020">
    <property type="term" value="C:membrane"/>
    <property type="evidence" value="ECO:0007669"/>
    <property type="project" value="UniProtKB-SubCell"/>
</dbReference>
<keyword evidence="7" id="KW-1278">Translocase</keyword>
<organism evidence="12 13">
    <name type="scientific">Fragilariopsis cylindrus CCMP1102</name>
    <dbReference type="NCBI Taxonomy" id="635003"/>
    <lineage>
        <taxon>Eukaryota</taxon>
        <taxon>Sar</taxon>
        <taxon>Stramenopiles</taxon>
        <taxon>Ochrophyta</taxon>
        <taxon>Bacillariophyta</taxon>
        <taxon>Bacillariophyceae</taxon>
        <taxon>Bacillariophycidae</taxon>
        <taxon>Bacillariales</taxon>
        <taxon>Bacillariaceae</taxon>
        <taxon>Fragilariopsis</taxon>
    </lineage>
</organism>
<dbReference type="Pfam" id="PF00122">
    <property type="entry name" value="E1-E2_ATPase"/>
    <property type="match status" value="1"/>
</dbReference>
<dbReference type="PANTHER" id="PTHR48085">
    <property type="entry name" value="CADMIUM/ZINC-TRANSPORTING ATPASE HMA2-RELATED"/>
    <property type="match status" value="1"/>
</dbReference>
<evidence type="ECO:0000256" key="2">
    <source>
        <dbReference type="ARBA" id="ARBA00006024"/>
    </source>
</evidence>
<dbReference type="InParanoid" id="A0A1E7F5Z4"/>
<feature type="transmembrane region" description="Helical" evidence="10">
    <location>
        <begin position="439"/>
        <end position="464"/>
    </location>
</feature>
<dbReference type="Pfam" id="PF00702">
    <property type="entry name" value="Hydrolase"/>
    <property type="match status" value="1"/>
</dbReference>
<dbReference type="KEGG" id="fcy:FRACYDRAFT_188713"/>
<dbReference type="SUPFAM" id="SSF81653">
    <property type="entry name" value="Calcium ATPase, transduction domain A"/>
    <property type="match status" value="1"/>
</dbReference>
<dbReference type="CDD" id="cd00371">
    <property type="entry name" value="HMA"/>
    <property type="match status" value="1"/>
</dbReference>
<accession>A0A1E7F5Z4</accession>
<dbReference type="InterPro" id="IPR027256">
    <property type="entry name" value="P-typ_ATPase_IB"/>
</dbReference>
<dbReference type="InterPro" id="IPR023299">
    <property type="entry name" value="ATPase_P-typ_cyto_dom_N"/>
</dbReference>
<feature type="transmembrane region" description="Helical" evidence="10">
    <location>
        <begin position="204"/>
        <end position="222"/>
    </location>
</feature>
<evidence type="ECO:0000256" key="3">
    <source>
        <dbReference type="ARBA" id="ARBA00022692"/>
    </source>
</evidence>
<gene>
    <name evidence="12" type="ORF">FRACYDRAFT_188713</name>
</gene>
<evidence type="ECO:0000256" key="6">
    <source>
        <dbReference type="ARBA" id="ARBA00022840"/>
    </source>
</evidence>